<feature type="domain" description="PDZ" evidence="8">
    <location>
        <begin position="251"/>
        <end position="322"/>
    </location>
</feature>
<proteinExistence type="inferred from homology"/>
<dbReference type="SUPFAM" id="SSF52096">
    <property type="entry name" value="ClpP/crotonase"/>
    <property type="match status" value="1"/>
</dbReference>
<dbReference type="Gene3D" id="2.30.42.10">
    <property type="match status" value="1"/>
</dbReference>
<dbReference type="InterPro" id="IPR029045">
    <property type="entry name" value="ClpP/crotonase-like_dom_sf"/>
</dbReference>
<evidence type="ECO:0000313" key="10">
    <source>
        <dbReference type="Proteomes" id="UP001258315"/>
    </source>
</evidence>
<keyword evidence="10" id="KW-1185">Reference proteome</keyword>
<dbReference type="Gene3D" id="3.90.226.10">
    <property type="entry name" value="2-enoyl-CoA Hydratase, Chain A, domain 1"/>
    <property type="match status" value="1"/>
</dbReference>
<feature type="chain" id="PRO_5045685819" evidence="7">
    <location>
        <begin position="34"/>
        <end position="729"/>
    </location>
</feature>
<evidence type="ECO:0000313" key="9">
    <source>
        <dbReference type="EMBL" id="MDT3403244.1"/>
    </source>
</evidence>
<dbReference type="NCBIfam" id="TIGR00225">
    <property type="entry name" value="prc"/>
    <property type="match status" value="1"/>
</dbReference>
<dbReference type="PROSITE" id="PS50106">
    <property type="entry name" value="PDZ"/>
    <property type="match status" value="1"/>
</dbReference>
<gene>
    <name evidence="9" type="ORF">QE417_002316</name>
</gene>
<keyword evidence="4 5" id="KW-0720">Serine protease</keyword>
<dbReference type="Proteomes" id="UP001258315">
    <property type="component" value="Unassembled WGS sequence"/>
</dbReference>
<dbReference type="Pfam" id="PF03572">
    <property type="entry name" value="Peptidase_S41"/>
    <property type="match status" value="1"/>
</dbReference>
<dbReference type="InterPro" id="IPR036034">
    <property type="entry name" value="PDZ_sf"/>
</dbReference>
<comment type="similarity">
    <text evidence="1 5">Belongs to the peptidase S41A family.</text>
</comment>
<evidence type="ECO:0000256" key="1">
    <source>
        <dbReference type="ARBA" id="ARBA00009179"/>
    </source>
</evidence>
<dbReference type="PANTHER" id="PTHR32060">
    <property type="entry name" value="TAIL-SPECIFIC PROTEASE"/>
    <property type="match status" value="1"/>
</dbReference>
<dbReference type="SMART" id="SM00228">
    <property type="entry name" value="PDZ"/>
    <property type="match status" value="1"/>
</dbReference>
<dbReference type="EC" id="3.4.21.102" evidence="9"/>
<feature type="signal peptide" evidence="7">
    <location>
        <begin position="1"/>
        <end position="33"/>
    </location>
</feature>
<evidence type="ECO:0000256" key="6">
    <source>
        <dbReference type="SAM" id="Coils"/>
    </source>
</evidence>
<dbReference type="CDD" id="cd07560">
    <property type="entry name" value="Peptidase_S41_CPP"/>
    <property type="match status" value="1"/>
</dbReference>
<dbReference type="Pfam" id="PF11818">
    <property type="entry name" value="DUF3340"/>
    <property type="match status" value="1"/>
</dbReference>
<dbReference type="InterPro" id="IPR004447">
    <property type="entry name" value="Peptidase_S41A"/>
</dbReference>
<dbReference type="SMART" id="SM00245">
    <property type="entry name" value="TSPc"/>
    <property type="match status" value="1"/>
</dbReference>
<sequence>MFYNSVTDLKTIKEMFKKLYTFLVLGATLACQASTTGPIAKVDGSTNLAPDQQQTVVAKEVANMITSYNYKKVALNDSLSGLIYDRYLKSLDQNHNYLLADDIKDFAKFKTVFDDDLKTGNLNNAFYIFNVYQKRYLERMNYSLAQIDKSFDYTQNETFTYDREKQPWVANETEMNKLWSQRVKYDLLNLKLASADVNKNKDNLRKRYQALISQAKKLSNQDVFQIFMDAFTESVDPHTNYFNPANAANFNIEMSRSLEGIGATLASENEYVTIKSVVAGGPADKSHQINIDDRIVAVAQATDGEYQDVVGWRLENAIALIRGKKGTTVRLKILPKGVSTSAKPRIVEMVREKIVLKDQLAKKEIRTYNSNGKTFKIGIINVPAFYIDFNAYRAKDPNYQSTTRDVKLILDTLKRENVDGVILDLRQNGGGSLIEAIELTGLFIKNGPVVQVRDTRNRVEVDEDEDPSVTYAGPLAVMTDRFSASASEIFAGAIQDYGRGIVIGSQTYGKGTVQSAIELDKVINPSIKEMLNSLTKKANGTGAESKFGQLNLTMAKFYRISGSSTQHKGVVPDIAFPSVIPMNKYGEDTEPSALPFDVINKSNYTKVGDFSTVIPELTKMHQDRMGKSNSYKYLLEDIADYKKRDAETSVSLNEQELKKQRDAEEQKSFERNNLRRAALNLPPLKKGQVRPKNEDLDFLKMEAGQILTDYINLSKDARYTNNVATPVQP</sequence>
<dbReference type="GO" id="GO:0006508">
    <property type="term" value="P:proteolysis"/>
    <property type="evidence" value="ECO:0007669"/>
    <property type="project" value="UniProtKB-KW"/>
</dbReference>
<evidence type="ECO:0000256" key="2">
    <source>
        <dbReference type="ARBA" id="ARBA00022670"/>
    </source>
</evidence>
<keyword evidence="6" id="KW-0175">Coiled coil</keyword>
<evidence type="ECO:0000256" key="5">
    <source>
        <dbReference type="RuleBase" id="RU004404"/>
    </source>
</evidence>
<accession>A0ABU3GTY8</accession>
<keyword evidence="2 5" id="KW-0645">Protease</keyword>
<evidence type="ECO:0000256" key="4">
    <source>
        <dbReference type="ARBA" id="ARBA00022825"/>
    </source>
</evidence>
<dbReference type="PANTHER" id="PTHR32060:SF22">
    <property type="entry name" value="CARBOXYL-TERMINAL-PROCESSING PEPTIDASE 3, CHLOROPLASTIC"/>
    <property type="match status" value="1"/>
</dbReference>
<dbReference type="Pfam" id="PF00595">
    <property type="entry name" value="PDZ"/>
    <property type="match status" value="1"/>
</dbReference>
<dbReference type="InterPro" id="IPR005151">
    <property type="entry name" value="Tail-specific_protease"/>
</dbReference>
<dbReference type="EMBL" id="JAVLVU010000001">
    <property type="protein sequence ID" value="MDT3403244.1"/>
    <property type="molecule type" value="Genomic_DNA"/>
</dbReference>
<dbReference type="InterPro" id="IPR040573">
    <property type="entry name" value="TSP_N"/>
</dbReference>
<dbReference type="InterPro" id="IPR001478">
    <property type="entry name" value="PDZ"/>
</dbReference>
<dbReference type="CDD" id="cd06782">
    <property type="entry name" value="cpPDZ_CPP-like"/>
    <property type="match status" value="1"/>
</dbReference>
<evidence type="ECO:0000256" key="3">
    <source>
        <dbReference type="ARBA" id="ARBA00022801"/>
    </source>
</evidence>
<dbReference type="GO" id="GO:0004252">
    <property type="term" value="F:serine-type endopeptidase activity"/>
    <property type="evidence" value="ECO:0007669"/>
    <property type="project" value="UniProtKB-EC"/>
</dbReference>
<reference evidence="10" key="1">
    <citation type="submission" date="2023-07" db="EMBL/GenBank/DDBJ databases">
        <title>Functional and genomic diversity of the sorghum phyllosphere microbiome.</title>
        <authorList>
            <person name="Shade A."/>
        </authorList>
    </citation>
    <scope>NUCLEOTIDE SEQUENCE [LARGE SCALE GENOMIC DNA]</scope>
    <source>
        <strain evidence="10">SORGH_AS_0422</strain>
    </source>
</reference>
<dbReference type="InterPro" id="IPR020992">
    <property type="entry name" value="Tail_Prtase_C"/>
</dbReference>
<comment type="caution">
    <text evidence="9">The sequence shown here is derived from an EMBL/GenBank/DDBJ whole genome shotgun (WGS) entry which is preliminary data.</text>
</comment>
<dbReference type="SUPFAM" id="SSF50156">
    <property type="entry name" value="PDZ domain-like"/>
    <property type="match status" value="1"/>
</dbReference>
<evidence type="ECO:0000256" key="7">
    <source>
        <dbReference type="SAM" id="SignalP"/>
    </source>
</evidence>
<organism evidence="9 10">
    <name type="scientific">Mucilaginibacter terrae</name>
    <dbReference type="NCBI Taxonomy" id="1955052"/>
    <lineage>
        <taxon>Bacteria</taxon>
        <taxon>Pseudomonadati</taxon>
        <taxon>Bacteroidota</taxon>
        <taxon>Sphingobacteriia</taxon>
        <taxon>Sphingobacteriales</taxon>
        <taxon>Sphingobacteriaceae</taxon>
        <taxon>Mucilaginibacter</taxon>
    </lineage>
</organism>
<feature type="coiled-coil region" evidence="6">
    <location>
        <begin position="187"/>
        <end position="221"/>
    </location>
</feature>
<protein>
    <submittedName>
        <fullName evidence="9">Carboxyl-terminal processing protease</fullName>
        <ecNumber evidence="9">3.4.21.102</ecNumber>
    </submittedName>
</protein>
<keyword evidence="3 5" id="KW-0378">Hydrolase</keyword>
<dbReference type="Pfam" id="PF17804">
    <property type="entry name" value="TSP_NTD"/>
    <property type="match status" value="1"/>
</dbReference>
<keyword evidence="7" id="KW-0732">Signal</keyword>
<name>A0ABU3GTY8_9SPHI</name>
<evidence type="ECO:0000259" key="8">
    <source>
        <dbReference type="PROSITE" id="PS50106"/>
    </source>
</evidence>